<dbReference type="Proteomes" id="UP000249396">
    <property type="component" value="Unassembled WGS sequence"/>
</dbReference>
<organism evidence="7 8">
    <name type="scientific">Candidatus Methylumidiphilus alinenensis</name>
    <dbReference type="NCBI Taxonomy" id="2202197"/>
    <lineage>
        <taxon>Bacteria</taxon>
        <taxon>Pseudomonadati</taxon>
        <taxon>Pseudomonadota</taxon>
        <taxon>Gammaproteobacteria</taxon>
        <taxon>Methylococcales</taxon>
        <taxon>Candidatus Methylumidiphilus</taxon>
    </lineage>
</organism>
<feature type="transmembrane region" description="Helical" evidence="5">
    <location>
        <begin position="86"/>
        <end position="107"/>
    </location>
</feature>
<dbReference type="Pfam" id="PF00892">
    <property type="entry name" value="EamA"/>
    <property type="match status" value="1"/>
</dbReference>
<proteinExistence type="predicted"/>
<evidence type="ECO:0000313" key="8">
    <source>
        <dbReference type="Proteomes" id="UP000249396"/>
    </source>
</evidence>
<dbReference type="GO" id="GO:0016020">
    <property type="term" value="C:membrane"/>
    <property type="evidence" value="ECO:0007669"/>
    <property type="project" value="UniProtKB-SubCell"/>
</dbReference>
<dbReference type="PANTHER" id="PTHR22911:SF6">
    <property type="entry name" value="SOLUTE CARRIER FAMILY 35 MEMBER G1"/>
    <property type="match status" value="1"/>
</dbReference>
<gene>
    <name evidence="7" type="ORF">DM484_00765</name>
</gene>
<feature type="transmembrane region" description="Helical" evidence="5">
    <location>
        <begin position="21"/>
        <end position="42"/>
    </location>
</feature>
<name>A0A2W4RS13_9GAMM</name>
<evidence type="ECO:0000256" key="5">
    <source>
        <dbReference type="SAM" id="Phobius"/>
    </source>
</evidence>
<keyword evidence="4 5" id="KW-0472">Membrane</keyword>
<feature type="domain" description="EamA" evidence="6">
    <location>
        <begin position="19"/>
        <end position="154"/>
    </location>
</feature>
<evidence type="ECO:0000256" key="1">
    <source>
        <dbReference type="ARBA" id="ARBA00004141"/>
    </source>
</evidence>
<feature type="transmembrane region" description="Helical" evidence="5">
    <location>
        <begin position="113"/>
        <end position="131"/>
    </location>
</feature>
<feature type="non-terminal residue" evidence="7">
    <location>
        <position position="201"/>
    </location>
</feature>
<dbReference type="InterPro" id="IPR037185">
    <property type="entry name" value="EmrE-like"/>
</dbReference>
<evidence type="ECO:0000256" key="2">
    <source>
        <dbReference type="ARBA" id="ARBA00022692"/>
    </source>
</evidence>
<dbReference type="InterPro" id="IPR000620">
    <property type="entry name" value="EamA_dom"/>
</dbReference>
<protein>
    <submittedName>
        <fullName evidence="7">EamA/RhaT family transporter</fullName>
    </submittedName>
</protein>
<dbReference type="EMBL" id="QJPH01000072">
    <property type="protein sequence ID" value="PZN86622.1"/>
    <property type="molecule type" value="Genomic_DNA"/>
</dbReference>
<feature type="transmembrane region" description="Helical" evidence="5">
    <location>
        <begin position="138"/>
        <end position="157"/>
    </location>
</feature>
<keyword evidence="3 5" id="KW-1133">Transmembrane helix</keyword>
<evidence type="ECO:0000256" key="4">
    <source>
        <dbReference type="ARBA" id="ARBA00023136"/>
    </source>
</evidence>
<comment type="subcellular location">
    <subcellularLocation>
        <location evidence="1">Membrane</location>
        <topology evidence="1">Multi-pass membrane protein</topology>
    </subcellularLocation>
</comment>
<evidence type="ECO:0000313" key="7">
    <source>
        <dbReference type="EMBL" id="PZN86622.1"/>
    </source>
</evidence>
<sequence length="201" mass="21635">MKTEPQSIPVYFPRSEQLRGLVCMIVASLMFSLMNVCVYAIGLCEPQLPSAVVSFVRILINLLILLVPALLAGDLLKLFGDFRLSLWLRGLFGSLALMLSFASIQMIGPGESAFLAASSGFFVALLGPWVLQQKNSALVWLAILGAMAGLALLFEPRFDGGDFLGRAMALGTGFLAALAYLMVAKAGRSNTAKSVIFYFCL</sequence>
<keyword evidence="2 5" id="KW-0812">Transmembrane</keyword>
<feature type="transmembrane region" description="Helical" evidence="5">
    <location>
        <begin position="54"/>
        <end position="74"/>
    </location>
</feature>
<accession>A0A2W4RS13</accession>
<feature type="transmembrane region" description="Helical" evidence="5">
    <location>
        <begin position="163"/>
        <end position="183"/>
    </location>
</feature>
<dbReference type="PANTHER" id="PTHR22911">
    <property type="entry name" value="ACYL-MALONYL CONDENSING ENZYME-RELATED"/>
    <property type="match status" value="1"/>
</dbReference>
<evidence type="ECO:0000259" key="6">
    <source>
        <dbReference type="Pfam" id="PF00892"/>
    </source>
</evidence>
<dbReference type="SUPFAM" id="SSF103481">
    <property type="entry name" value="Multidrug resistance efflux transporter EmrE"/>
    <property type="match status" value="1"/>
</dbReference>
<reference evidence="7 8" key="1">
    <citation type="journal article" date="2018" name="Aquat. Microb. Ecol.">
        <title>Gammaproteobacterial methanotrophs dominate.</title>
        <authorList>
            <person name="Rissanen A.J."/>
            <person name="Saarenheimo J."/>
            <person name="Tiirola M."/>
            <person name="Peura S."/>
            <person name="Aalto S.L."/>
            <person name="Karvinen A."/>
            <person name="Nykanen H."/>
        </authorList>
    </citation>
    <scope>NUCLEOTIDE SEQUENCE [LARGE SCALE GENOMIC DNA]</scope>
    <source>
        <strain evidence="7">AMbin10</strain>
    </source>
</reference>
<evidence type="ECO:0000256" key="3">
    <source>
        <dbReference type="ARBA" id="ARBA00022989"/>
    </source>
</evidence>
<dbReference type="AlphaFoldDB" id="A0A2W4RS13"/>
<comment type="caution">
    <text evidence="7">The sequence shown here is derived from an EMBL/GenBank/DDBJ whole genome shotgun (WGS) entry which is preliminary data.</text>
</comment>